<sequence length="249" mass="29031">MIDIFVINIPSSVERKENITQQLVKLNLDFKLFEAVNGHKDSSPLFNLYDEALSQQYRGKSLSKGQLGCYASHYLLWQKCVEINKPIIILEDDALIYSEPFLDIVENASKLAEHFECIRLFDNKRKTFRHAKEYPLPHTAVHKFSKGHMSATGYFLTPTGAKKFLAHSQAWYLAVDIYMDRFWINDVNVHGTVPACLSNDPKFDSDIGYGAKPKRDLYCRLKREVFNLAELFRREYHNACYRIRMKRKP</sequence>
<reference evidence="2 3" key="1">
    <citation type="submission" date="2018-06" db="EMBL/GenBank/DDBJ databases">
        <authorList>
            <consortium name="Pathogen Informatics"/>
            <person name="Doyle S."/>
        </authorList>
    </citation>
    <scope>NUCLEOTIDE SEQUENCE [LARGE SCALE GENOMIC DNA]</scope>
    <source>
        <strain evidence="2 3">NCTC11647</strain>
    </source>
</reference>
<proteinExistence type="predicted"/>
<dbReference type="EC" id="2.-.-.-" evidence="2"/>
<dbReference type="OrthoDB" id="9816113at2"/>
<feature type="domain" description="Glycosyl transferase family 25" evidence="1">
    <location>
        <begin position="1"/>
        <end position="179"/>
    </location>
</feature>
<name>A0A2T3QKK1_PHODM</name>
<dbReference type="EMBL" id="UATL01000007">
    <property type="protein sequence ID" value="SPY45722.1"/>
    <property type="molecule type" value="Genomic_DNA"/>
</dbReference>
<organism evidence="2 3">
    <name type="scientific">Photobacterium damselae</name>
    <dbReference type="NCBI Taxonomy" id="38293"/>
    <lineage>
        <taxon>Bacteria</taxon>
        <taxon>Pseudomonadati</taxon>
        <taxon>Pseudomonadota</taxon>
        <taxon>Gammaproteobacteria</taxon>
        <taxon>Vibrionales</taxon>
        <taxon>Vibrionaceae</taxon>
        <taxon>Photobacterium</taxon>
    </lineage>
</organism>
<keyword evidence="2" id="KW-0808">Transferase</keyword>
<accession>A0A2T3QKK1</accession>
<gene>
    <name evidence="2" type="primary">lex1</name>
    <name evidence="2" type="ORF">NCTC11647_04180</name>
</gene>
<evidence type="ECO:0000313" key="2">
    <source>
        <dbReference type="EMBL" id="SPY45722.1"/>
    </source>
</evidence>
<dbReference type="Pfam" id="PF01755">
    <property type="entry name" value="Glyco_transf_25"/>
    <property type="match status" value="1"/>
</dbReference>
<dbReference type="CDD" id="cd06532">
    <property type="entry name" value="Glyco_transf_25"/>
    <property type="match status" value="1"/>
</dbReference>
<dbReference type="Proteomes" id="UP000251647">
    <property type="component" value="Unassembled WGS sequence"/>
</dbReference>
<evidence type="ECO:0000259" key="1">
    <source>
        <dbReference type="Pfam" id="PF01755"/>
    </source>
</evidence>
<dbReference type="GO" id="GO:0016740">
    <property type="term" value="F:transferase activity"/>
    <property type="evidence" value="ECO:0007669"/>
    <property type="project" value="UniProtKB-KW"/>
</dbReference>
<dbReference type="AlphaFoldDB" id="A0A2T3QKK1"/>
<evidence type="ECO:0000313" key="3">
    <source>
        <dbReference type="Proteomes" id="UP000251647"/>
    </source>
</evidence>
<dbReference type="RefSeq" id="WP_005302568.1">
    <property type="nucleotide sequence ID" value="NZ_CP073684.1"/>
</dbReference>
<dbReference type="InterPro" id="IPR002654">
    <property type="entry name" value="Glyco_trans_25"/>
</dbReference>
<protein>
    <submittedName>
        <fullName evidence="2">Lipooligosaccharide biosynthesis protein lex-1</fullName>
        <ecNumber evidence="2">2.-.-.-</ecNumber>
    </submittedName>
</protein>